<accession>A0AA50HM93</accession>
<dbReference type="Proteomes" id="UP001228139">
    <property type="component" value="Chromosome"/>
</dbReference>
<name>A0AA50HM93_9GAMM</name>
<dbReference type="PANTHER" id="PTHR43333:SF1">
    <property type="entry name" value="D-ISOMER SPECIFIC 2-HYDROXYACID DEHYDROGENASE NAD-BINDING DOMAIN-CONTAINING PROTEIN"/>
    <property type="match status" value="1"/>
</dbReference>
<dbReference type="AlphaFoldDB" id="A0AA50HM93"/>
<evidence type="ECO:0000256" key="2">
    <source>
        <dbReference type="ARBA" id="ARBA00023027"/>
    </source>
</evidence>
<keyword evidence="2" id="KW-0520">NAD</keyword>
<evidence type="ECO:0000313" key="4">
    <source>
        <dbReference type="EMBL" id="WLS78996.1"/>
    </source>
</evidence>
<evidence type="ECO:0000256" key="1">
    <source>
        <dbReference type="ARBA" id="ARBA00023002"/>
    </source>
</evidence>
<organism evidence="4 5">
    <name type="scientific">Erwinia pyri</name>
    <dbReference type="NCBI Taxonomy" id="3062598"/>
    <lineage>
        <taxon>Bacteria</taxon>
        <taxon>Pseudomonadati</taxon>
        <taxon>Pseudomonadota</taxon>
        <taxon>Gammaproteobacteria</taxon>
        <taxon>Enterobacterales</taxon>
        <taxon>Erwiniaceae</taxon>
        <taxon>Erwinia</taxon>
    </lineage>
</organism>
<dbReference type="KEGG" id="epi:Q3V30_00300"/>
<dbReference type="EMBL" id="CP132353">
    <property type="protein sequence ID" value="WLS78996.1"/>
    <property type="molecule type" value="Genomic_DNA"/>
</dbReference>
<dbReference type="PANTHER" id="PTHR43333">
    <property type="entry name" value="2-HACID_DH_C DOMAIN-CONTAINING PROTEIN"/>
    <property type="match status" value="1"/>
</dbReference>
<protein>
    <submittedName>
        <fullName evidence="4">NAD(P)-dependent oxidoreductase</fullName>
    </submittedName>
</protein>
<keyword evidence="5" id="KW-1185">Reference proteome</keyword>
<dbReference type="Pfam" id="PF02826">
    <property type="entry name" value="2-Hacid_dh_C"/>
    <property type="match status" value="1"/>
</dbReference>
<dbReference type="InterPro" id="IPR036291">
    <property type="entry name" value="NAD(P)-bd_dom_sf"/>
</dbReference>
<dbReference type="SUPFAM" id="SSF51735">
    <property type="entry name" value="NAD(P)-binding Rossmann-fold domains"/>
    <property type="match status" value="1"/>
</dbReference>
<evidence type="ECO:0000259" key="3">
    <source>
        <dbReference type="Pfam" id="PF02826"/>
    </source>
</evidence>
<dbReference type="InterPro" id="IPR006140">
    <property type="entry name" value="D-isomer_DH_NAD-bd"/>
</dbReference>
<dbReference type="Gene3D" id="3.40.50.720">
    <property type="entry name" value="NAD(P)-binding Rossmann-like Domain"/>
    <property type="match status" value="2"/>
</dbReference>
<keyword evidence="1" id="KW-0560">Oxidoreductase</keyword>
<feature type="domain" description="D-isomer specific 2-hydroxyacid dehydrogenase NAD-binding" evidence="3">
    <location>
        <begin position="116"/>
        <end position="287"/>
    </location>
</feature>
<gene>
    <name evidence="4" type="ORF">Q3V30_00300</name>
</gene>
<proteinExistence type="predicted"/>
<dbReference type="RefSeq" id="WP_306209373.1">
    <property type="nucleotide sequence ID" value="NZ_CP132353.1"/>
</dbReference>
<dbReference type="GO" id="GO:0051287">
    <property type="term" value="F:NAD binding"/>
    <property type="evidence" value="ECO:0007669"/>
    <property type="project" value="InterPro"/>
</dbReference>
<evidence type="ECO:0000313" key="5">
    <source>
        <dbReference type="Proteomes" id="UP001228139"/>
    </source>
</evidence>
<sequence>MHIHIENDPAGPQALQLSETLLWQRLQANPALQGKFTLSENHDPQHLAEFLLVADIVWAGRKFPLYQHAADATRLRWVQVISAGVESWLEKWPDAVQLTNASGVHGEKGAEFILMSALMFNYGIPGFLQDQANQQWRPVFGGCARGKKVLLLGLGGIGAAAAALLTRQGYEVVGVTRSGQSTATVARCISIEEVDAELADTDVLVSTLPLTPETDGLFSRERLAKLPSRAGVIIVGRARVFDYDALSERLNAGTLAGAVLDVFYEEPLPQGDALWQVPRLIMTPHCSLDDHGAYLEGCLTLFLQNLERYLAGEPLINRVSTQKGY</sequence>
<reference evidence="4 5" key="1">
    <citation type="submission" date="2023-07" db="EMBL/GenBank/DDBJ databases">
        <title>Pathogenic bacteria of pear tree diseases.</title>
        <authorList>
            <person name="Zhang Z."/>
            <person name="He L."/>
            <person name="Huang R."/>
        </authorList>
    </citation>
    <scope>NUCLEOTIDE SEQUENCE [LARGE SCALE GENOMIC DNA]</scope>
    <source>
        <strain evidence="4 5">DE2</strain>
    </source>
</reference>
<dbReference type="GO" id="GO:0016491">
    <property type="term" value="F:oxidoreductase activity"/>
    <property type="evidence" value="ECO:0007669"/>
    <property type="project" value="UniProtKB-KW"/>
</dbReference>